<evidence type="ECO:0000256" key="13">
    <source>
        <dbReference type="SAM" id="Phobius"/>
    </source>
</evidence>
<keyword evidence="8 13" id="KW-1133">Transmembrane helix</keyword>
<dbReference type="GO" id="GO:0005886">
    <property type="term" value="C:plasma membrane"/>
    <property type="evidence" value="ECO:0007669"/>
    <property type="project" value="UniProtKB-SubCell"/>
</dbReference>
<keyword evidence="11" id="KW-0325">Glycoprotein</keyword>
<dbReference type="GO" id="GO:0005539">
    <property type="term" value="F:glycosaminoglycan binding"/>
    <property type="evidence" value="ECO:0007669"/>
    <property type="project" value="TreeGrafter"/>
</dbReference>
<evidence type="ECO:0000256" key="12">
    <source>
        <dbReference type="SAM" id="MobiDB-lite"/>
    </source>
</evidence>
<dbReference type="PANTHER" id="PTHR14002">
    <property type="entry name" value="ENDOGLIN/TGF-BETA RECEPTOR TYPE III"/>
    <property type="match status" value="1"/>
</dbReference>
<evidence type="ECO:0000256" key="10">
    <source>
        <dbReference type="ARBA" id="ARBA00023157"/>
    </source>
</evidence>
<feature type="domain" description="ZP" evidence="14">
    <location>
        <begin position="483"/>
        <end position="766"/>
    </location>
</feature>
<dbReference type="PROSITE" id="PS51034">
    <property type="entry name" value="ZP_2"/>
    <property type="match status" value="1"/>
</dbReference>
<dbReference type="GO" id="GO:0007179">
    <property type="term" value="P:transforming growth factor beta receptor signaling pathway"/>
    <property type="evidence" value="ECO:0007669"/>
    <property type="project" value="TreeGrafter"/>
</dbReference>
<dbReference type="GO" id="GO:0005576">
    <property type="term" value="C:extracellular region"/>
    <property type="evidence" value="ECO:0007669"/>
    <property type="project" value="UniProtKB-SubCell"/>
</dbReference>
<dbReference type="InterPro" id="IPR042235">
    <property type="entry name" value="ZP-C_dom"/>
</dbReference>
<dbReference type="AlphaFoldDB" id="A0A9J8AN94"/>
<dbReference type="InterPro" id="IPR048290">
    <property type="entry name" value="ZP_chr"/>
</dbReference>
<keyword evidence="6 13" id="KW-0812">Transmembrane</keyword>
<keyword evidence="16" id="KW-1185">Reference proteome</keyword>
<accession>A0A9J8AN94</accession>
<dbReference type="InterPro" id="IPR055355">
    <property type="entry name" value="ZP-C"/>
</dbReference>
<dbReference type="OMA" id="WYIHART"/>
<keyword evidence="10" id="KW-1015">Disulfide bond</keyword>
<dbReference type="Pfam" id="PF23344">
    <property type="entry name" value="ZP-N"/>
    <property type="match status" value="1"/>
</dbReference>
<dbReference type="GeneTree" id="ENSGT00530000063861"/>
<dbReference type="GO" id="GO:0050431">
    <property type="term" value="F:transforming growth factor beta binding"/>
    <property type="evidence" value="ECO:0007669"/>
    <property type="project" value="TreeGrafter"/>
</dbReference>
<dbReference type="InterPro" id="IPR058899">
    <property type="entry name" value="TGFBR3/Endoglin-like_N"/>
</dbReference>
<evidence type="ECO:0000256" key="9">
    <source>
        <dbReference type="ARBA" id="ARBA00023136"/>
    </source>
</evidence>
<evidence type="ECO:0000256" key="5">
    <source>
        <dbReference type="ARBA" id="ARBA00022553"/>
    </source>
</evidence>
<keyword evidence="5" id="KW-0597">Phosphoprotein</keyword>
<dbReference type="GO" id="GO:0017015">
    <property type="term" value="P:regulation of transforming growth factor beta receptor signaling pathway"/>
    <property type="evidence" value="ECO:0007669"/>
    <property type="project" value="TreeGrafter"/>
</dbReference>
<feature type="compositionally biased region" description="Polar residues" evidence="12">
    <location>
        <begin position="853"/>
        <end position="869"/>
    </location>
</feature>
<evidence type="ECO:0000256" key="8">
    <source>
        <dbReference type="ARBA" id="ARBA00022989"/>
    </source>
</evidence>
<keyword evidence="3" id="KW-1003">Cell membrane</keyword>
<keyword evidence="7" id="KW-0732">Signal</keyword>
<reference evidence="15" key="1">
    <citation type="submission" date="2025-08" db="UniProtKB">
        <authorList>
            <consortium name="Ensembl"/>
        </authorList>
    </citation>
    <scope>IDENTIFICATION</scope>
</reference>
<dbReference type="PRINTS" id="PR00023">
    <property type="entry name" value="ZPELLUCIDA"/>
</dbReference>
<keyword evidence="9 13" id="KW-0472">Membrane</keyword>
<evidence type="ECO:0000256" key="1">
    <source>
        <dbReference type="ARBA" id="ARBA00004251"/>
    </source>
</evidence>
<dbReference type="Pfam" id="PF26060">
    <property type="entry name" value="TGFBR3_N"/>
    <property type="match status" value="2"/>
</dbReference>
<dbReference type="GO" id="GO:0005114">
    <property type="term" value="F:type II transforming growth factor beta receptor binding"/>
    <property type="evidence" value="ECO:0007669"/>
    <property type="project" value="TreeGrafter"/>
</dbReference>
<dbReference type="PANTHER" id="PTHR14002:SF30">
    <property type="entry name" value="TRANSFORMING GROWTH FACTOR BETA RECEPTOR III"/>
    <property type="match status" value="1"/>
</dbReference>
<dbReference type="InterPro" id="IPR055356">
    <property type="entry name" value="ZP-N"/>
</dbReference>
<evidence type="ECO:0000313" key="16">
    <source>
        <dbReference type="Proteomes" id="UP001108240"/>
    </source>
</evidence>
<sequence>MFPCSYYICSRYELVGAVQEDTLLLHFLPRLASGKRSLPAMWLTALIHPSSILFLTLSSLVSAGPFSRSPCELLPVGVGHPVQAMLKSFTALSGCASRGTTGLPQEVHIINLRKGNAQGDREKPAQVALHLRPIQSLHVHQKPLVFVLNSPQPVLWKLRTDKLASGVKRIFHVAQGSEVHFEAGNFSESCEVKVENLPHDNEHLLSWAHQRYGAVTSFSELKMAHDIYIKVGEDPVFSETCKIDNKFLSLNYLASYIQPQPSTGCVLSSPDHDQEVHIIELQAPNSSSAFQVDVIVDLRPLDGGTPLHRDVVLLLKCEKSVNWVIKVHSVIGKLDIVTSDTVSLSEGTERLMQVSKMVKQKLPAGSQALIQWAEENGFKPVTSYTNTPVANHFKLRLKEKQDLGIMDEGMFPPELSILRNTNPLPKPSTRDSPARNRFPFPFLPSAEQGQSFPPLPPSLEERVYQVGGPEEQQGAQNVGFSVQCEKNKMVVSIDKETLQANGFGKPNITLQDSQCKATSNTTHYILETPLSDCQTTKIPSHPSPVVLYINSIVISQSEQKDGSGWPFEYEDLESGDVVMPGDVTGRILPENGHRATILFNCTYRKNQDTPVDSGYGSDDFVVDSLNNVTFNMELYNNPFHYPSTQSFLTIAENRPIYVEVSATKADPNLGFMIQTCFISPNSSPLMPSDYVVIENICAKDDSVLYYPQQGGFPIPHAQMDKKRFSFTYRSKFDVSLLFLHCEMSLCSRRNDKKMNLPECMSPDKACTSLNVDSILLMMMNTKTITKPMVVISDNTPVTVNVPVEPPSPRHPGIIYFLDTPVVVGIAFAAFVIGALLTGALWFIYSHTGGTGVRQQVPKSQPVSENSSAAHSIGSTQSTPCSSSSNA</sequence>
<evidence type="ECO:0000256" key="7">
    <source>
        <dbReference type="ARBA" id="ARBA00022729"/>
    </source>
</evidence>
<dbReference type="Proteomes" id="UP001108240">
    <property type="component" value="Unplaced"/>
</dbReference>
<dbReference type="InterPro" id="IPR001507">
    <property type="entry name" value="ZP_dom"/>
</dbReference>
<name>A0A9J8AN94_CYPCA</name>
<feature type="transmembrane region" description="Helical" evidence="13">
    <location>
        <begin position="821"/>
        <end position="844"/>
    </location>
</feature>
<dbReference type="InterPro" id="IPR017977">
    <property type="entry name" value="ZP_dom_CS"/>
</dbReference>
<evidence type="ECO:0000313" key="15">
    <source>
        <dbReference type="Ensembl" id="ENSCCRP00000144006.1"/>
    </source>
</evidence>
<dbReference type="Pfam" id="PF00100">
    <property type="entry name" value="Zona_pellucida"/>
    <property type="match status" value="1"/>
</dbReference>
<evidence type="ECO:0000256" key="2">
    <source>
        <dbReference type="ARBA" id="ARBA00004613"/>
    </source>
</evidence>
<keyword evidence="4" id="KW-0964">Secreted</keyword>
<evidence type="ECO:0000256" key="11">
    <source>
        <dbReference type="ARBA" id="ARBA00023180"/>
    </source>
</evidence>
<dbReference type="SMART" id="SM00241">
    <property type="entry name" value="ZP"/>
    <property type="match status" value="1"/>
</dbReference>
<evidence type="ECO:0000256" key="6">
    <source>
        <dbReference type="ARBA" id="ARBA00022692"/>
    </source>
</evidence>
<dbReference type="Gene3D" id="2.60.40.4100">
    <property type="entry name" value="Zona pellucida, ZP-C domain"/>
    <property type="match status" value="1"/>
</dbReference>
<feature type="compositionally biased region" description="Low complexity" evidence="12">
    <location>
        <begin position="871"/>
        <end position="886"/>
    </location>
</feature>
<dbReference type="GO" id="GO:0001837">
    <property type="term" value="P:epithelial to mesenchymal transition"/>
    <property type="evidence" value="ECO:0007669"/>
    <property type="project" value="TreeGrafter"/>
</dbReference>
<evidence type="ECO:0000256" key="3">
    <source>
        <dbReference type="ARBA" id="ARBA00022475"/>
    </source>
</evidence>
<organism evidence="15 16">
    <name type="scientific">Cyprinus carpio carpio</name>
    <dbReference type="NCBI Taxonomy" id="630221"/>
    <lineage>
        <taxon>Eukaryota</taxon>
        <taxon>Metazoa</taxon>
        <taxon>Chordata</taxon>
        <taxon>Craniata</taxon>
        <taxon>Vertebrata</taxon>
        <taxon>Euteleostomi</taxon>
        <taxon>Actinopterygii</taxon>
        <taxon>Neopterygii</taxon>
        <taxon>Teleostei</taxon>
        <taxon>Ostariophysi</taxon>
        <taxon>Cypriniformes</taxon>
        <taxon>Cyprinidae</taxon>
        <taxon>Cyprininae</taxon>
        <taxon>Cyprinus</taxon>
    </lineage>
</organism>
<protein>
    <submittedName>
        <fullName evidence="15">Transforming growth factor, beta receptor III</fullName>
    </submittedName>
</protein>
<dbReference type="PROSITE" id="PS00682">
    <property type="entry name" value="ZP_1"/>
    <property type="match status" value="1"/>
</dbReference>
<dbReference type="Ensembl" id="ENSCCRT00000177973.1">
    <property type="protein sequence ID" value="ENSCCRP00000144006.1"/>
    <property type="gene ID" value="ENSCCRG00000051376.2"/>
</dbReference>
<dbReference type="GO" id="GO:0016477">
    <property type="term" value="P:cell migration"/>
    <property type="evidence" value="ECO:0007669"/>
    <property type="project" value="TreeGrafter"/>
</dbReference>
<comment type="subcellular location">
    <subcellularLocation>
        <location evidence="1">Cell membrane</location>
        <topology evidence="1">Single-pass type I membrane protein</topology>
    </subcellularLocation>
    <subcellularLocation>
        <location evidence="2">Secreted</location>
    </subcellularLocation>
</comment>
<evidence type="ECO:0000259" key="14">
    <source>
        <dbReference type="PROSITE" id="PS51034"/>
    </source>
</evidence>
<dbReference type="Gene3D" id="2.60.40.3210">
    <property type="entry name" value="Zona pellucida, ZP-N domain"/>
    <property type="match status" value="1"/>
</dbReference>
<reference evidence="15" key="2">
    <citation type="submission" date="2025-09" db="UniProtKB">
        <authorList>
            <consortium name="Ensembl"/>
        </authorList>
    </citation>
    <scope>IDENTIFICATION</scope>
</reference>
<proteinExistence type="predicted"/>
<feature type="region of interest" description="Disordered" evidence="12">
    <location>
        <begin position="853"/>
        <end position="886"/>
    </location>
</feature>
<feature type="region of interest" description="Disordered" evidence="12">
    <location>
        <begin position="417"/>
        <end position="459"/>
    </location>
</feature>
<evidence type="ECO:0000256" key="4">
    <source>
        <dbReference type="ARBA" id="ARBA00022525"/>
    </source>
</evidence>
<dbReference type="GO" id="GO:0005024">
    <property type="term" value="F:transforming growth factor beta receptor activity"/>
    <property type="evidence" value="ECO:0007669"/>
    <property type="project" value="TreeGrafter"/>
</dbReference>